<keyword evidence="3" id="KW-0547">Nucleotide-binding</keyword>
<dbReference type="InterPro" id="IPR000330">
    <property type="entry name" value="SNF2_N"/>
</dbReference>
<proteinExistence type="predicted"/>
<keyword evidence="3" id="KW-0347">Helicase</keyword>
<dbReference type="EMBL" id="CP044543">
    <property type="protein sequence ID" value="QFI71229.1"/>
    <property type="molecule type" value="Genomic_DNA"/>
</dbReference>
<dbReference type="GO" id="GO:0004386">
    <property type="term" value="F:helicase activity"/>
    <property type="evidence" value="ECO:0007669"/>
    <property type="project" value="UniProtKB-KW"/>
</dbReference>
<name>A0A5P6NYM6_9BRAD</name>
<organism evidence="3 4">
    <name type="scientific">Bradyrhizobium betae</name>
    <dbReference type="NCBI Taxonomy" id="244734"/>
    <lineage>
        <taxon>Bacteria</taxon>
        <taxon>Pseudomonadati</taxon>
        <taxon>Pseudomonadota</taxon>
        <taxon>Alphaproteobacteria</taxon>
        <taxon>Hyphomicrobiales</taxon>
        <taxon>Nitrobacteraceae</taxon>
        <taxon>Bradyrhizobium</taxon>
    </lineage>
</organism>
<dbReference type="PANTHER" id="PTHR45766:SF6">
    <property type="entry name" value="SWI_SNF-RELATED MATRIX-ASSOCIATED ACTIN-DEPENDENT REGULATOR OF CHROMATIN SUBFAMILY A-LIKE PROTEIN 1"/>
    <property type="match status" value="1"/>
</dbReference>
<gene>
    <name evidence="3" type="ORF">F8237_01865</name>
</gene>
<evidence type="ECO:0000313" key="3">
    <source>
        <dbReference type="EMBL" id="QFI71229.1"/>
    </source>
</evidence>
<feature type="domain" description="Helicase ATP-binding" evidence="2">
    <location>
        <begin position="145"/>
        <end position="299"/>
    </location>
</feature>
<dbReference type="OrthoDB" id="9814088at2"/>
<dbReference type="SUPFAM" id="SSF52540">
    <property type="entry name" value="P-loop containing nucleoside triphosphate hydrolases"/>
    <property type="match status" value="2"/>
</dbReference>
<evidence type="ECO:0000259" key="2">
    <source>
        <dbReference type="PROSITE" id="PS51192"/>
    </source>
</evidence>
<keyword evidence="1" id="KW-0378">Hydrolase</keyword>
<dbReference type="Gene3D" id="3.40.50.300">
    <property type="entry name" value="P-loop containing nucleotide triphosphate hydrolases"/>
    <property type="match status" value="1"/>
</dbReference>
<dbReference type="Gene3D" id="3.40.50.10810">
    <property type="entry name" value="Tandem AAA-ATPase domain"/>
    <property type="match status" value="1"/>
</dbReference>
<protein>
    <submittedName>
        <fullName evidence="3">ATP-dependent helicase</fullName>
    </submittedName>
</protein>
<dbReference type="GO" id="GO:0031297">
    <property type="term" value="P:replication fork processing"/>
    <property type="evidence" value="ECO:0007669"/>
    <property type="project" value="TreeGrafter"/>
</dbReference>
<dbReference type="SMART" id="SM00487">
    <property type="entry name" value="DEXDc"/>
    <property type="match status" value="1"/>
</dbReference>
<reference evidence="4" key="1">
    <citation type="submission" date="2019-10" db="EMBL/GenBank/DDBJ databases">
        <title>Complete Genome Sequence of Bradyrhizobium betae type strain PL7HG1T.</title>
        <authorList>
            <person name="Bromfield E.S.P."/>
            <person name="Cloutier S."/>
        </authorList>
    </citation>
    <scope>NUCLEOTIDE SEQUENCE [LARGE SCALE GENOMIC DNA]</scope>
    <source>
        <strain evidence="4">PL7HG1</strain>
    </source>
</reference>
<dbReference type="Pfam" id="PF00176">
    <property type="entry name" value="SNF2-rel_dom"/>
    <property type="match status" value="1"/>
</dbReference>
<dbReference type="KEGG" id="bbet:F8237_01865"/>
<dbReference type="InterPro" id="IPR038718">
    <property type="entry name" value="SNF2-like_sf"/>
</dbReference>
<evidence type="ECO:0000313" key="4">
    <source>
        <dbReference type="Proteomes" id="UP000325641"/>
    </source>
</evidence>
<keyword evidence="3" id="KW-0067">ATP-binding</keyword>
<dbReference type="InterPro" id="IPR014001">
    <property type="entry name" value="Helicase_ATP-bd"/>
</dbReference>
<accession>A0A5P6NYM6</accession>
<evidence type="ECO:0000256" key="1">
    <source>
        <dbReference type="ARBA" id="ARBA00022801"/>
    </source>
</evidence>
<dbReference type="GO" id="GO:0006281">
    <property type="term" value="P:DNA repair"/>
    <property type="evidence" value="ECO:0007669"/>
    <property type="project" value="TreeGrafter"/>
</dbReference>
<dbReference type="GO" id="GO:0016787">
    <property type="term" value="F:hydrolase activity"/>
    <property type="evidence" value="ECO:0007669"/>
    <property type="project" value="UniProtKB-KW"/>
</dbReference>
<dbReference type="InterPro" id="IPR027417">
    <property type="entry name" value="P-loop_NTPase"/>
</dbReference>
<dbReference type="AlphaFoldDB" id="A0A5P6NYM6"/>
<dbReference type="PROSITE" id="PS51192">
    <property type="entry name" value="HELICASE_ATP_BIND_1"/>
    <property type="match status" value="1"/>
</dbReference>
<dbReference type="Proteomes" id="UP000325641">
    <property type="component" value="Chromosome"/>
</dbReference>
<sequence>MTMHHAADDLLAAAAALAWRDEAAGLRTYGKLAHVAEACRWVITDLEPQVAIRAKRIFPRISATQVGSYTFVDGDETRSELEWFIERYPLVVTPADRALLAEGRIRFEQIRSEIDRVLTTGWQPSGRPAMLRPNKALRPNQARAVEVARRTGRLLIADDVGMGKTLAAIAAAMDERFLPMAICCEAHVAEQWQKEFIGEFTTLSSHVIQSTKPYPLPSVDCYVFRYSNQWGWVDIAATGMFKTAIFDEVQNLRHGRGTQKGEAASVFANHAAMRIGLSATPVYGYGGEIFNILDIIDPGILGARDEFIREWCKYADDKKLIIENPQALGAHLRDLNIMVREVGGGPPPNRIVVDVPYDDEAAAADEQLARTLALKVMSGSFTERGQAARELDMMARHTTGVAKARHVAAYVKILLDAKTPIILGGWHRDVYDIWLKELADYNPMLYTGSETALQKSAAKRAFMQGETDCIIMSLRSGAGLDGLQHRCATVVHGELDWSREVHKQLAGRLRPHARTDPITEIFIVADGGSDPVIASVQGLKASQARGIIDPKAAGLEQVHTDESRIKALAKMYLEKGK</sequence>
<dbReference type="GO" id="GO:0005524">
    <property type="term" value="F:ATP binding"/>
    <property type="evidence" value="ECO:0007669"/>
    <property type="project" value="InterPro"/>
</dbReference>
<dbReference type="PANTHER" id="PTHR45766">
    <property type="entry name" value="DNA ANNEALING HELICASE AND ENDONUCLEASE ZRANB3 FAMILY MEMBER"/>
    <property type="match status" value="1"/>
</dbReference>